<protein>
    <submittedName>
        <fullName evidence="5">High cysteine membrane protein</fullName>
    </submittedName>
</protein>
<evidence type="ECO:0000313" key="6">
    <source>
        <dbReference type="Proteomes" id="UP000315496"/>
    </source>
</evidence>
<feature type="compositionally biased region" description="Basic and acidic residues" evidence="1">
    <location>
        <begin position="763"/>
        <end position="779"/>
    </location>
</feature>
<reference evidence="5 6" key="1">
    <citation type="submission" date="2019-05" db="EMBL/GenBank/DDBJ databases">
        <title>The compact genome of Giardia muris reveals important steps in the evolution of intestinal protozoan parasites.</title>
        <authorList>
            <person name="Xu F."/>
            <person name="Jimenez-Gonzalez A."/>
            <person name="Einarsson E."/>
            <person name="Astvaldsson A."/>
            <person name="Peirasmaki D."/>
            <person name="Eckmann L."/>
            <person name="Andersson J.O."/>
            <person name="Svard S.G."/>
            <person name="Jerlstrom-Hultqvist J."/>
        </authorList>
    </citation>
    <scope>NUCLEOTIDE SEQUENCE [LARGE SCALE GENOMIC DNA]</scope>
    <source>
        <strain evidence="5 6">Roberts-Thomson</strain>
    </source>
</reference>
<keyword evidence="2" id="KW-1133">Transmembrane helix</keyword>
<feature type="domain" description="EGF-like" evidence="4">
    <location>
        <begin position="332"/>
        <end position="374"/>
    </location>
</feature>
<accession>A0A4Z1SWP4</accession>
<feature type="domain" description="EGF-like" evidence="4">
    <location>
        <begin position="15"/>
        <end position="50"/>
    </location>
</feature>
<gene>
    <name evidence="5" type="ORF">GMRT_13560</name>
</gene>
<feature type="compositionally biased region" description="Low complexity" evidence="1">
    <location>
        <begin position="780"/>
        <end position="790"/>
    </location>
</feature>
<feature type="domain" description="EGF-like" evidence="4">
    <location>
        <begin position="546"/>
        <end position="587"/>
    </location>
</feature>
<feature type="domain" description="EGF-like" evidence="4">
    <location>
        <begin position="147"/>
        <end position="181"/>
    </location>
</feature>
<evidence type="ECO:0000256" key="3">
    <source>
        <dbReference type="SAM" id="SignalP"/>
    </source>
</evidence>
<evidence type="ECO:0000256" key="1">
    <source>
        <dbReference type="SAM" id="MobiDB-lite"/>
    </source>
</evidence>
<dbReference type="AlphaFoldDB" id="A0A4Z1SWP4"/>
<evidence type="ECO:0000313" key="5">
    <source>
        <dbReference type="EMBL" id="TNJ29980.1"/>
    </source>
</evidence>
<feature type="domain" description="EGF-like" evidence="4">
    <location>
        <begin position="379"/>
        <end position="410"/>
    </location>
</feature>
<dbReference type="VEuPathDB" id="GiardiaDB:GMRT_13560"/>
<feature type="transmembrane region" description="Helical" evidence="2">
    <location>
        <begin position="727"/>
        <end position="752"/>
    </location>
</feature>
<feature type="domain" description="EGF-like" evidence="4">
    <location>
        <begin position="679"/>
        <end position="718"/>
    </location>
</feature>
<feature type="domain" description="EGF-like" evidence="4">
    <location>
        <begin position="605"/>
        <end position="646"/>
    </location>
</feature>
<feature type="region of interest" description="Disordered" evidence="1">
    <location>
        <begin position="760"/>
        <end position="790"/>
    </location>
</feature>
<feature type="chain" id="PRO_5021306958" evidence="3">
    <location>
        <begin position="19"/>
        <end position="790"/>
    </location>
</feature>
<dbReference type="SMART" id="SM00181">
    <property type="entry name" value="EGF"/>
    <property type="match status" value="10"/>
</dbReference>
<dbReference type="Proteomes" id="UP000315496">
    <property type="component" value="Chromosome 1"/>
</dbReference>
<sequence>MLVSLCFLILVAALNCGGFDIEHCVECKENGSCLGCEPGFELAESFGLCFASFNDVVLFGCRTPANDGTCSECYNIFSLIPDEGCIPLECIPRGGKKPCAGVGKCLIDDSEPPYICECEDPLLDPTTQCTQCLPGYVLKDGKCHENYCTGLFQEHCELCDIATFTCVTCKEGFFGPSQYCGFPCPPGCHCNPTLSYLNCSTCDDGYASIFTTNYECAPVRNCTDKPNCALCDAEQNCILCNDGMTNVENDCNDTCQISSGCRACAPNDPTICVRCFDDLATPDNCPPYCPYDGGVGEKACFYLPDGSSALFDSECVHPIPYQYSSYTFGLTVCNNRGTCSLGGCECTDPLRTAETACTLCSEGYIYNIYTDGCEERPSECPVNCEECDLYNLGNCYSCKPTYTGVATGCVTACTVSGCSRCKDDDPSYCIECLNGYNLTATNEACITTICTEPCESYLFTCLNDTCYRNELIADTQPPKLCGHGAYDNDQCNCDIGYNGSACTECADGYDQDPKTKLCYPSAAENCPEPCDSDKICAQNLSSGNWECTYPPCISSAGTNALVCNGRGTCSVFGRCICDDPFADGVCDTCTSGLTQDPTGACTVKACTVSCANGGTCVDGICQCPFNFDPAAACYVCLPGYDGSNCNIPITYNDIQCPSGMKSILGVCQTDTCMAPDGTVCASHGTCTNGVCTCAGGRDPTKNCAACKSGYLARDGSCSVNESGHKQVTVFILFAVALVIAIIVTSAGIVVYLRRRRASKRRHAESAAPEKELVSDDDRGLLGSDSTVDFA</sequence>
<keyword evidence="2" id="KW-0472">Membrane</keyword>
<keyword evidence="3" id="KW-0732">Signal</keyword>
<proteinExistence type="predicted"/>
<organism evidence="5 6">
    <name type="scientific">Giardia muris</name>
    <dbReference type="NCBI Taxonomy" id="5742"/>
    <lineage>
        <taxon>Eukaryota</taxon>
        <taxon>Metamonada</taxon>
        <taxon>Diplomonadida</taxon>
        <taxon>Hexamitidae</taxon>
        <taxon>Giardiinae</taxon>
        <taxon>Giardia</taxon>
    </lineage>
</organism>
<feature type="domain" description="EGF-like" evidence="4">
    <location>
        <begin position="453"/>
        <end position="503"/>
    </location>
</feature>
<evidence type="ECO:0000259" key="4">
    <source>
        <dbReference type="SMART" id="SM00181"/>
    </source>
</evidence>
<comment type="caution">
    <text evidence="5">The sequence shown here is derived from an EMBL/GenBank/DDBJ whole genome shotgun (WGS) entry which is preliminary data.</text>
</comment>
<feature type="domain" description="EGF-like" evidence="4">
    <location>
        <begin position="89"/>
        <end position="144"/>
    </location>
</feature>
<name>A0A4Z1SWP4_GIAMU</name>
<dbReference type="InterPro" id="IPR000742">
    <property type="entry name" value="EGF"/>
</dbReference>
<keyword evidence="2" id="KW-0812">Transmembrane</keyword>
<feature type="signal peptide" evidence="3">
    <location>
        <begin position="1"/>
        <end position="18"/>
    </location>
</feature>
<dbReference type="EMBL" id="VDLU01000001">
    <property type="protein sequence ID" value="TNJ29980.1"/>
    <property type="molecule type" value="Genomic_DNA"/>
</dbReference>
<dbReference type="OrthoDB" id="283575at2759"/>
<keyword evidence="6" id="KW-1185">Reference proteome</keyword>
<evidence type="ECO:0000256" key="2">
    <source>
        <dbReference type="SAM" id="Phobius"/>
    </source>
</evidence>
<feature type="domain" description="EGF-like" evidence="4">
    <location>
        <begin position="412"/>
        <end position="446"/>
    </location>
</feature>